<feature type="binding site" evidence="2">
    <location>
        <position position="145"/>
    </location>
    <ligand>
        <name>substrate</name>
    </ligand>
</feature>
<protein>
    <submittedName>
        <fullName evidence="3">UDP-2,4-diacetamido-2,4, 6-trideoxy-beta-L-altropyranosyl transferase</fullName>
        <ecNumber evidence="3">3.6.1.57</ecNumber>
    </submittedName>
</protein>
<keyword evidence="3" id="KW-0808">Transferase</keyword>
<dbReference type="GO" id="GO:0016740">
    <property type="term" value="F:transferase activity"/>
    <property type="evidence" value="ECO:0007669"/>
    <property type="project" value="UniProtKB-KW"/>
</dbReference>
<keyword evidence="3" id="KW-0378">Hydrolase</keyword>
<evidence type="ECO:0000256" key="1">
    <source>
        <dbReference type="PIRSR" id="PIRSR620023-1"/>
    </source>
</evidence>
<dbReference type="Gene3D" id="3.40.50.2000">
    <property type="entry name" value="Glycogen Phosphorylase B"/>
    <property type="match status" value="1"/>
</dbReference>
<dbReference type="KEGG" id="cavi:CAV_1214"/>
<evidence type="ECO:0000313" key="4">
    <source>
        <dbReference type="Proteomes" id="UP000201169"/>
    </source>
</evidence>
<dbReference type="OrthoDB" id="9788924at2"/>
<sequence length="278" mass="31609">MKVLFRSDSSSSIGHGHIKRDLVLAKQYSDDEVSFACIDLEGSLIDEIPYTVYELSSASIYELINLIKDIGFDLLIIDHYDIDYEDERLIKIETGIKILSFDDTYQRHYCDILLNVNACAKASDYEDLVPKACELRCGFSYALLRDEFYEEAKIKREKIYDFLICLGGVDSKNLSIKIAEDLPKDKKILILSTSANINAKKLEAYAQSKKNIEVLIDAQNLAQLMNESKKLIISASSLVNEALMLKANFKAIYTHKNQEKIATWLGQRGYEVQDYASI</sequence>
<proteinExistence type="predicted"/>
<dbReference type="Proteomes" id="UP000201169">
    <property type="component" value="Chromosome"/>
</dbReference>
<reference evidence="3 4" key="1">
    <citation type="submission" date="2017-07" db="EMBL/GenBank/DDBJ databases">
        <title>Analysis of two Campylobacter avium genomes and identification of a novel hippuricase gene.</title>
        <authorList>
            <person name="Miller W.G."/>
            <person name="Chapman M.H."/>
            <person name="Yee E."/>
            <person name="Revez J."/>
            <person name="Bono J.L."/>
            <person name="Rossi M."/>
        </authorList>
    </citation>
    <scope>NUCLEOTIDE SEQUENCE [LARGE SCALE GENOMIC DNA]</scope>
    <source>
        <strain evidence="3 4">LMG 24591</strain>
    </source>
</reference>
<dbReference type="Gene3D" id="3.40.50.11190">
    <property type="match status" value="1"/>
</dbReference>
<gene>
    <name evidence="3" type="primary">pseG</name>
    <name evidence="3" type="ORF">CAV_1214</name>
</gene>
<evidence type="ECO:0000256" key="2">
    <source>
        <dbReference type="PIRSR" id="PIRSR620023-2"/>
    </source>
</evidence>
<dbReference type="RefSeq" id="WP_094325642.1">
    <property type="nucleotide sequence ID" value="NZ_CP022347.1"/>
</dbReference>
<feature type="binding site" evidence="2">
    <location>
        <position position="241"/>
    </location>
    <ligand>
        <name>substrate</name>
    </ligand>
</feature>
<dbReference type="EMBL" id="CP022347">
    <property type="protein sequence ID" value="ASQ30840.1"/>
    <property type="molecule type" value="Genomic_DNA"/>
</dbReference>
<accession>A0A222MYN8</accession>
<evidence type="ECO:0000313" key="3">
    <source>
        <dbReference type="EMBL" id="ASQ30840.1"/>
    </source>
</evidence>
<dbReference type="AlphaFoldDB" id="A0A222MYN8"/>
<dbReference type="GO" id="GO:0016787">
    <property type="term" value="F:hydrolase activity"/>
    <property type="evidence" value="ECO:0007669"/>
    <property type="project" value="UniProtKB-KW"/>
</dbReference>
<name>A0A222MYN8_9BACT</name>
<organism evidence="3 4">
    <name type="scientific">Campylobacter avium LMG 24591</name>
    <dbReference type="NCBI Taxonomy" id="522484"/>
    <lineage>
        <taxon>Bacteria</taxon>
        <taxon>Pseudomonadati</taxon>
        <taxon>Campylobacterota</taxon>
        <taxon>Epsilonproteobacteria</taxon>
        <taxon>Campylobacterales</taxon>
        <taxon>Campylobacteraceae</taxon>
        <taxon>Campylobacter</taxon>
    </lineage>
</organism>
<dbReference type="InterPro" id="IPR020023">
    <property type="entry name" value="PseG"/>
</dbReference>
<dbReference type="EC" id="3.6.1.57" evidence="3"/>
<dbReference type="NCBIfam" id="TIGR03590">
    <property type="entry name" value="PseG"/>
    <property type="match status" value="1"/>
</dbReference>
<feature type="binding site" evidence="2">
    <location>
        <begin position="236"/>
        <end position="237"/>
    </location>
    <ligand>
        <name>substrate</name>
    </ligand>
</feature>
<feature type="active site" description="Proton acceptor" evidence="1">
    <location>
        <position position="17"/>
    </location>
</feature>
<keyword evidence="4" id="KW-1185">Reference proteome</keyword>